<dbReference type="Proteomes" id="UP000037660">
    <property type="component" value="Unassembled WGS sequence"/>
</dbReference>
<evidence type="ECO:0000313" key="3">
    <source>
        <dbReference type="Proteomes" id="UP000037660"/>
    </source>
</evidence>
<feature type="domain" description="DUF4123" evidence="1">
    <location>
        <begin position="14"/>
        <end position="133"/>
    </location>
</feature>
<name>A0A0K8NWU4_PISS1</name>
<dbReference type="InterPro" id="IPR025391">
    <property type="entry name" value="DUF4123"/>
</dbReference>
<sequence>MRTQLWRDAAEASVYVVLDGAQNPTLLDVFFEHPDLGHECLMGGVLEPDMQEVAPYVVALPEEHPFTEWLLAQGWAQNWGVFAISPGDLGDVWRHLRRTFRVQSPEGEVLYFRFYDPRVLRAFLPTCDTGQLKEFFGPVRHFLCEDEAGQGALLYSLAEDGTLVTQAVAGKGA</sequence>
<keyword evidence="3" id="KW-1185">Reference proteome</keyword>
<dbReference type="AlphaFoldDB" id="A0A0K8NWU4"/>
<comment type="caution">
    <text evidence="2">The sequence shown here is derived from an EMBL/GenBank/DDBJ whole genome shotgun (WGS) entry which is preliminary data.</text>
</comment>
<evidence type="ECO:0000259" key="1">
    <source>
        <dbReference type="Pfam" id="PF13503"/>
    </source>
</evidence>
<accession>A0A0K8NWU4</accession>
<proteinExistence type="predicted"/>
<organism evidence="2 3">
    <name type="scientific">Piscinibacter sakaiensis</name>
    <name type="common">Ideonella sakaiensis</name>
    <dbReference type="NCBI Taxonomy" id="1547922"/>
    <lineage>
        <taxon>Bacteria</taxon>
        <taxon>Pseudomonadati</taxon>
        <taxon>Pseudomonadota</taxon>
        <taxon>Betaproteobacteria</taxon>
        <taxon>Burkholderiales</taxon>
        <taxon>Sphaerotilaceae</taxon>
        <taxon>Piscinibacter</taxon>
    </lineage>
</organism>
<evidence type="ECO:0000313" key="2">
    <source>
        <dbReference type="EMBL" id="GAP34872.1"/>
    </source>
</evidence>
<dbReference type="EMBL" id="BBYR01000011">
    <property type="protein sequence ID" value="GAP34872.1"/>
    <property type="molecule type" value="Genomic_DNA"/>
</dbReference>
<reference evidence="3" key="1">
    <citation type="submission" date="2015-07" db="EMBL/GenBank/DDBJ databases">
        <title>Discovery of a poly(ethylene terephthalate assimilation.</title>
        <authorList>
            <person name="Yoshida S."/>
            <person name="Hiraga K."/>
            <person name="Takehana T."/>
            <person name="Taniguchi I."/>
            <person name="Yamaji H."/>
            <person name="Maeda Y."/>
            <person name="Toyohara K."/>
            <person name="Miyamoto K."/>
            <person name="Kimura Y."/>
            <person name="Oda K."/>
        </authorList>
    </citation>
    <scope>NUCLEOTIDE SEQUENCE [LARGE SCALE GENOMIC DNA]</scope>
    <source>
        <strain evidence="3">NBRC 110686 / TISTR 2288 / 201-F6</strain>
    </source>
</reference>
<gene>
    <name evidence="2" type="ORF">ISF6_0355</name>
</gene>
<protein>
    <recommendedName>
        <fullName evidence="1">DUF4123 domain-containing protein</fullName>
    </recommendedName>
</protein>
<dbReference type="Pfam" id="PF13503">
    <property type="entry name" value="DUF4123"/>
    <property type="match status" value="1"/>
</dbReference>
<dbReference type="STRING" id="1547922.ISF6_0355"/>
<reference evidence="2 3" key="2">
    <citation type="journal article" date="2016" name="Science">
        <title>A bacterium that degrades and assimilates poly(ethylene terephthalate).</title>
        <authorList>
            <person name="Yoshida S."/>
            <person name="Hiraga K."/>
            <person name="Takehana T."/>
            <person name="Taniguchi I."/>
            <person name="Yamaji H."/>
            <person name="Maeda Y."/>
            <person name="Toyohara K."/>
            <person name="Miyamoto K."/>
            <person name="Kimura Y."/>
            <person name="Oda K."/>
        </authorList>
    </citation>
    <scope>NUCLEOTIDE SEQUENCE [LARGE SCALE GENOMIC DNA]</scope>
    <source>
        <strain evidence="3">NBRC 110686 / TISTR 2288 / 201-F6</strain>
    </source>
</reference>